<sequence length="408" mass="45539">MIAVSINEARLYDRFQTMNRIGETERGGLHRLALSDEDKQARDLLVDWFKELHLTVRVDDLGNIYGIKPGSDPSAKPVVIGSHLDSVPKGGKYDGTLGVLAALEIVESLIDEGVSHEQPVIVVNFTNEEGARFPKPMISSGVLSGVYQTEDMFQLADDSGITLGDELKRIGYAGEKDFRLKDVDKFIELHIEQGPVLIEQQAAIGIVEGIQGLSWHEATFIGEADHAGPSPMSTRKDAAVGAFKAMTALHEWVLSLEDETSITFGRIAVEPHVVNVIPGKAVFSIDIRHPEKEILEQRIDKMKQILTETALRFDLDSQLEDLSFMPPAPFSQKLVQDLENVCLSEKVSYHRMYSGAGHDAMYMNRLAETIMLFVPSIDGKSHNEKEESRWEDIHQCVKVMYELVKKQL</sequence>
<comment type="cofactor">
    <cofactor evidence="3">
        <name>Zn(2+)</name>
        <dbReference type="ChEBI" id="CHEBI:29105"/>
    </cofactor>
    <text evidence="3">Binds 2 Zn(2+) ions per subunit.</text>
</comment>
<comment type="similarity">
    <text evidence="1">Belongs to the peptidase M20 family.</text>
</comment>
<dbReference type="PANTHER" id="PTHR32494:SF5">
    <property type="entry name" value="ALLANTOATE AMIDOHYDROLASE"/>
    <property type="match status" value="1"/>
</dbReference>
<keyword evidence="3" id="KW-0479">Metal-binding</keyword>
<evidence type="ECO:0000256" key="1">
    <source>
        <dbReference type="ARBA" id="ARBA00006153"/>
    </source>
</evidence>
<feature type="binding site" evidence="3">
    <location>
        <position position="129"/>
    </location>
    <ligand>
        <name>Zn(2+)</name>
        <dbReference type="ChEBI" id="CHEBI:29105"/>
        <label>2</label>
    </ligand>
</feature>
<dbReference type="AlphaFoldDB" id="A0A2T4U4Q8"/>
<dbReference type="Gene3D" id="3.40.630.10">
    <property type="entry name" value="Zn peptidases"/>
    <property type="match status" value="1"/>
</dbReference>
<dbReference type="Proteomes" id="UP000240509">
    <property type="component" value="Unassembled WGS sequence"/>
</dbReference>
<evidence type="ECO:0000313" key="5">
    <source>
        <dbReference type="EMBL" id="PTL38390.1"/>
    </source>
</evidence>
<dbReference type="InterPro" id="IPR010158">
    <property type="entry name" value="Amidase_Cbmase"/>
</dbReference>
<dbReference type="InterPro" id="IPR011650">
    <property type="entry name" value="Peptidase_M20_dimer"/>
</dbReference>
<dbReference type="Gene3D" id="3.30.70.360">
    <property type="match status" value="1"/>
</dbReference>
<dbReference type="InterPro" id="IPR002933">
    <property type="entry name" value="Peptidase_M20"/>
</dbReference>
<dbReference type="GO" id="GO:0046872">
    <property type="term" value="F:metal ion binding"/>
    <property type="evidence" value="ECO:0007669"/>
    <property type="project" value="UniProtKB-KW"/>
</dbReference>
<dbReference type="CDD" id="cd03884">
    <property type="entry name" value="M20_bAS"/>
    <property type="match status" value="1"/>
</dbReference>
<feature type="binding site" evidence="3">
    <location>
        <position position="190"/>
    </location>
    <ligand>
        <name>Zn(2+)</name>
        <dbReference type="ChEBI" id="CHEBI:29105"/>
        <label>1</label>
    </ligand>
</feature>
<dbReference type="Pfam" id="PF01546">
    <property type="entry name" value="Peptidase_M20"/>
    <property type="match status" value="1"/>
</dbReference>
<dbReference type="OrthoDB" id="9808195at2"/>
<dbReference type="SUPFAM" id="SSF53187">
    <property type="entry name" value="Zn-dependent exopeptidases"/>
    <property type="match status" value="1"/>
</dbReference>
<dbReference type="GO" id="GO:0016813">
    <property type="term" value="F:hydrolase activity, acting on carbon-nitrogen (but not peptide) bonds, in linear amidines"/>
    <property type="evidence" value="ECO:0007669"/>
    <property type="project" value="InterPro"/>
</dbReference>
<evidence type="ECO:0000313" key="6">
    <source>
        <dbReference type="Proteomes" id="UP000240509"/>
    </source>
</evidence>
<evidence type="ECO:0000256" key="2">
    <source>
        <dbReference type="ARBA" id="ARBA00022801"/>
    </source>
</evidence>
<keyword evidence="6" id="KW-1185">Reference proteome</keyword>
<proteinExistence type="inferred from homology"/>
<name>A0A2T4U4Q8_9BACI</name>
<feature type="domain" description="Peptidase M20 dimerisation" evidence="4">
    <location>
        <begin position="211"/>
        <end position="311"/>
    </location>
</feature>
<dbReference type="EMBL" id="PZJJ01000019">
    <property type="protein sequence ID" value="PTL38390.1"/>
    <property type="molecule type" value="Genomic_DNA"/>
</dbReference>
<evidence type="ECO:0000259" key="4">
    <source>
        <dbReference type="Pfam" id="PF07687"/>
    </source>
</evidence>
<organism evidence="5 6">
    <name type="scientific">Alkalicoccus saliphilus</name>
    <dbReference type="NCBI Taxonomy" id="200989"/>
    <lineage>
        <taxon>Bacteria</taxon>
        <taxon>Bacillati</taxon>
        <taxon>Bacillota</taxon>
        <taxon>Bacilli</taxon>
        <taxon>Bacillales</taxon>
        <taxon>Bacillaceae</taxon>
        <taxon>Alkalicoccus</taxon>
    </lineage>
</organism>
<dbReference type="Pfam" id="PF07687">
    <property type="entry name" value="M20_dimer"/>
    <property type="match status" value="1"/>
</dbReference>
<dbReference type="SUPFAM" id="SSF55031">
    <property type="entry name" value="Bacterial exopeptidase dimerisation domain"/>
    <property type="match status" value="1"/>
</dbReference>
<accession>A0A2T4U4Q8</accession>
<feature type="binding site" evidence="3">
    <location>
        <position position="83"/>
    </location>
    <ligand>
        <name>Zn(2+)</name>
        <dbReference type="ChEBI" id="CHEBI:29105"/>
        <label>1</label>
    </ligand>
</feature>
<dbReference type="PANTHER" id="PTHR32494">
    <property type="entry name" value="ALLANTOATE DEIMINASE-RELATED"/>
    <property type="match status" value="1"/>
</dbReference>
<gene>
    <name evidence="5" type="ORF">C6Y45_11570</name>
</gene>
<dbReference type="PIRSF" id="PIRSF001235">
    <property type="entry name" value="Amidase_carbamoylase"/>
    <property type="match status" value="1"/>
</dbReference>
<feature type="binding site" evidence="3">
    <location>
        <position position="94"/>
    </location>
    <ligand>
        <name>Zn(2+)</name>
        <dbReference type="ChEBI" id="CHEBI:29105"/>
        <label>1</label>
    </ligand>
</feature>
<comment type="caution">
    <text evidence="5">The sequence shown here is derived from an EMBL/GenBank/DDBJ whole genome shotgun (WGS) entry which is preliminary data.</text>
</comment>
<evidence type="ECO:0000256" key="3">
    <source>
        <dbReference type="PIRSR" id="PIRSR001235-1"/>
    </source>
</evidence>
<feature type="binding site" evidence="3">
    <location>
        <position position="94"/>
    </location>
    <ligand>
        <name>Zn(2+)</name>
        <dbReference type="ChEBI" id="CHEBI:29105"/>
        <label>2</label>
    </ligand>
</feature>
<dbReference type="NCBIfam" id="NF006771">
    <property type="entry name" value="PRK09290.1-5"/>
    <property type="match status" value="1"/>
</dbReference>
<protein>
    <submittedName>
        <fullName evidence="5">Zn-dependent hydrolase</fullName>
    </submittedName>
</protein>
<keyword evidence="2 5" id="KW-0378">Hydrolase</keyword>
<reference evidence="5 6" key="1">
    <citation type="submission" date="2018-03" db="EMBL/GenBank/DDBJ databases">
        <title>Alkalicoccus saliphilus sp. nov., isolated from a mineral pool.</title>
        <authorList>
            <person name="Zhao B."/>
        </authorList>
    </citation>
    <scope>NUCLEOTIDE SEQUENCE [LARGE SCALE GENOMIC DNA]</scope>
    <source>
        <strain evidence="5 6">6AG</strain>
    </source>
</reference>
<dbReference type="NCBIfam" id="TIGR01879">
    <property type="entry name" value="hydantase"/>
    <property type="match status" value="1"/>
</dbReference>
<feature type="binding site" evidence="3">
    <location>
        <position position="382"/>
    </location>
    <ligand>
        <name>Zn(2+)</name>
        <dbReference type="ChEBI" id="CHEBI:29105"/>
        <label>2</label>
    </ligand>
</feature>
<keyword evidence="3" id="KW-0862">Zinc</keyword>
<dbReference type="InterPro" id="IPR036264">
    <property type="entry name" value="Bact_exopeptidase_dim_dom"/>
</dbReference>